<gene>
    <name evidence="1" type="ORF">V1478_010438</name>
</gene>
<protein>
    <submittedName>
        <fullName evidence="1">Uncharacterized protein</fullName>
    </submittedName>
</protein>
<evidence type="ECO:0000313" key="2">
    <source>
        <dbReference type="Proteomes" id="UP001607302"/>
    </source>
</evidence>
<dbReference type="Proteomes" id="UP001607302">
    <property type="component" value="Unassembled WGS sequence"/>
</dbReference>
<name>A0ABD2AIP4_VESSQ</name>
<comment type="caution">
    <text evidence="1">The sequence shown here is derived from an EMBL/GenBank/DDBJ whole genome shotgun (WGS) entry which is preliminary data.</text>
</comment>
<sequence length="81" mass="9797">MFIRRLELEKFQFLENKKWLKNNVNFIRSYLFTVGRTFYPFLGQVVIALEQVKFSFLERSRIQFSTTSVRIDCPVIKVEEL</sequence>
<accession>A0ABD2AIP4</accession>
<dbReference type="EMBL" id="JAUDFV010000147">
    <property type="protein sequence ID" value="KAL2720172.1"/>
    <property type="molecule type" value="Genomic_DNA"/>
</dbReference>
<keyword evidence="2" id="KW-1185">Reference proteome</keyword>
<reference evidence="1 2" key="1">
    <citation type="journal article" date="2024" name="Ann. Entomol. Soc. Am.">
        <title>Genomic analyses of the southern and eastern yellowjacket wasps (Hymenoptera: Vespidae) reveal evolutionary signatures of social life.</title>
        <authorList>
            <person name="Catto M.A."/>
            <person name="Caine P.B."/>
            <person name="Orr S.E."/>
            <person name="Hunt B.G."/>
            <person name="Goodisman M.A.D."/>
        </authorList>
    </citation>
    <scope>NUCLEOTIDE SEQUENCE [LARGE SCALE GENOMIC DNA]</scope>
    <source>
        <strain evidence="1">233</strain>
        <tissue evidence="1">Head and thorax</tissue>
    </source>
</reference>
<proteinExistence type="predicted"/>
<dbReference type="AlphaFoldDB" id="A0ABD2AIP4"/>
<organism evidence="1 2">
    <name type="scientific">Vespula squamosa</name>
    <name type="common">Southern yellow jacket</name>
    <name type="synonym">Wasp</name>
    <dbReference type="NCBI Taxonomy" id="30214"/>
    <lineage>
        <taxon>Eukaryota</taxon>
        <taxon>Metazoa</taxon>
        <taxon>Ecdysozoa</taxon>
        <taxon>Arthropoda</taxon>
        <taxon>Hexapoda</taxon>
        <taxon>Insecta</taxon>
        <taxon>Pterygota</taxon>
        <taxon>Neoptera</taxon>
        <taxon>Endopterygota</taxon>
        <taxon>Hymenoptera</taxon>
        <taxon>Apocrita</taxon>
        <taxon>Aculeata</taxon>
        <taxon>Vespoidea</taxon>
        <taxon>Vespidae</taxon>
        <taxon>Vespinae</taxon>
        <taxon>Vespula</taxon>
    </lineage>
</organism>
<evidence type="ECO:0000313" key="1">
    <source>
        <dbReference type="EMBL" id="KAL2720172.1"/>
    </source>
</evidence>